<dbReference type="OrthoDB" id="69177at2759"/>
<keyword evidence="8" id="KW-1185">Reference proteome</keyword>
<dbReference type="Gene3D" id="2.60.120.620">
    <property type="entry name" value="q2cbj1_9rhob like domain"/>
    <property type="match status" value="1"/>
</dbReference>
<keyword evidence="3" id="KW-0223">Dioxygenase</keyword>
<evidence type="ECO:0000256" key="2">
    <source>
        <dbReference type="ARBA" id="ARBA00022723"/>
    </source>
</evidence>
<keyword evidence="5" id="KW-0408">Iron</keyword>
<dbReference type="GO" id="GO:0031418">
    <property type="term" value="F:L-ascorbic acid binding"/>
    <property type="evidence" value="ECO:0007669"/>
    <property type="project" value="InterPro"/>
</dbReference>
<feature type="domain" description="Fe2OG dioxygenase" evidence="6">
    <location>
        <begin position="137"/>
        <end position="257"/>
    </location>
</feature>
<dbReference type="PANTHER" id="PTHR10869:SF236">
    <property type="entry name" value="PROLYL 4-HYDROXYLASE ALPHA SUBUNIT DOMAIN-CONTAINING PROTEIN"/>
    <property type="match status" value="1"/>
</dbReference>
<evidence type="ECO:0000256" key="5">
    <source>
        <dbReference type="ARBA" id="ARBA00023004"/>
    </source>
</evidence>
<sequence length="257" mass="28696">MAPKSKPQKKTTKSTVASGSNAIEKQQQFSLQWPSFSTLMPASDLELAPLLPDQILTISNFWTFNLCKEYVKFLAGLPLTTTPGKPKRGEAARVNDRFQLDDPDFAERLWSGTALKELILGVGADEQQRLWGGKVLGLNSNIRIYRYSQGQFFDQHYDDANNVTFLASNSQSPIPARTTWTLLLYLTSPKTGCKGGETVFYPDPTSRREAAPPPIVADLEVGMALLHRHGNDCLLHEGREVTQGEKWVIRSDLCVKR</sequence>
<dbReference type="Pfam" id="PF13640">
    <property type="entry name" value="2OG-FeII_Oxy_3"/>
    <property type="match status" value="1"/>
</dbReference>
<evidence type="ECO:0000256" key="3">
    <source>
        <dbReference type="ARBA" id="ARBA00022964"/>
    </source>
</evidence>
<name>A0A9P4QIR7_9PEZI</name>
<dbReference type="FunFam" id="2.60.120.620:FF:000021">
    <property type="entry name" value="WGS project CABT00000000 data, contig 2.8"/>
    <property type="match status" value="1"/>
</dbReference>
<organism evidence="7 8">
    <name type="scientific">Polychaeton citri CBS 116435</name>
    <dbReference type="NCBI Taxonomy" id="1314669"/>
    <lineage>
        <taxon>Eukaryota</taxon>
        <taxon>Fungi</taxon>
        <taxon>Dikarya</taxon>
        <taxon>Ascomycota</taxon>
        <taxon>Pezizomycotina</taxon>
        <taxon>Dothideomycetes</taxon>
        <taxon>Dothideomycetidae</taxon>
        <taxon>Capnodiales</taxon>
        <taxon>Capnodiaceae</taxon>
        <taxon>Polychaeton</taxon>
    </lineage>
</organism>
<gene>
    <name evidence="7" type="ORF">K431DRAFT_280341</name>
</gene>
<dbReference type="InterPro" id="IPR006620">
    <property type="entry name" value="Pro_4_hyd_alph"/>
</dbReference>
<dbReference type="PANTHER" id="PTHR10869">
    <property type="entry name" value="PROLYL 4-HYDROXYLASE ALPHA SUBUNIT"/>
    <property type="match status" value="1"/>
</dbReference>
<evidence type="ECO:0000313" key="7">
    <source>
        <dbReference type="EMBL" id="KAF2726308.1"/>
    </source>
</evidence>
<evidence type="ECO:0000313" key="8">
    <source>
        <dbReference type="Proteomes" id="UP000799441"/>
    </source>
</evidence>
<dbReference type="InterPro" id="IPR045054">
    <property type="entry name" value="P4HA-like"/>
</dbReference>
<protein>
    <recommendedName>
        <fullName evidence="6">Fe2OG dioxygenase domain-containing protein</fullName>
    </recommendedName>
</protein>
<evidence type="ECO:0000256" key="1">
    <source>
        <dbReference type="ARBA" id="ARBA00001961"/>
    </source>
</evidence>
<proteinExistence type="predicted"/>
<comment type="cofactor">
    <cofactor evidence="1">
        <name>L-ascorbate</name>
        <dbReference type="ChEBI" id="CHEBI:38290"/>
    </cofactor>
</comment>
<dbReference type="InterPro" id="IPR005123">
    <property type="entry name" value="Oxoglu/Fe-dep_dioxygenase_dom"/>
</dbReference>
<dbReference type="SMART" id="SM00702">
    <property type="entry name" value="P4Hc"/>
    <property type="match status" value="1"/>
</dbReference>
<evidence type="ECO:0000259" key="6">
    <source>
        <dbReference type="PROSITE" id="PS51471"/>
    </source>
</evidence>
<dbReference type="GO" id="GO:0004656">
    <property type="term" value="F:procollagen-proline 4-dioxygenase activity"/>
    <property type="evidence" value="ECO:0007669"/>
    <property type="project" value="TreeGrafter"/>
</dbReference>
<dbReference type="GO" id="GO:0005783">
    <property type="term" value="C:endoplasmic reticulum"/>
    <property type="evidence" value="ECO:0007669"/>
    <property type="project" value="TreeGrafter"/>
</dbReference>
<dbReference type="GO" id="GO:0005506">
    <property type="term" value="F:iron ion binding"/>
    <property type="evidence" value="ECO:0007669"/>
    <property type="project" value="InterPro"/>
</dbReference>
<dbReference type="EMBL" id="MU003765">
    <property type="protein sequence ID" value="KAF2726308.1"/>
    <property type="molecule type" value="Genomic_DNA"/>
</dbReference>
<keyword evidence="4" id="KW-0560">Oxidoreductase</keyword>
<accession>A0A9P4QIR7</accession>
<dbReference type="Proteomes" id="UP000799441">
    <property type="component" value="Unassembled WGS sequence"/>
</dbReference>
<dbReference type="AlphaFoldDB" id="A0A9P4QIR7"/>
<reference evidence="7" key="1">
    <citation type="journal article" date="2020" name="Stud. Mycol.">
        <title>101 Dothideomycetes genomes: a test case for predicting lifestyles and emergence of pathogens.</title>
        <authorList>
            <person name="Haridas S."/>
            <person name="Albert R."/>
            <person name="Binder M."/>
            <person name="Bloem J."/>
            <person name="Labutti K."/>
            <person name="Salamov A."/>
            <person name="Andreopoulos B."/>
            <person name="Baker S."/>
            <person name="Barry K."/>
            <person name="Bills G."/>
            <person name="Bluhm B."/>
            <person name="Cannon C."/>
            <person name="Castanera R."/>
            <person name="Culley D."/>
            <person name="Daum C."/>
            <person name="Ezra D."/>
            <person name="Gonzalez J."/>
            <person name="Henrissat B."/>
            <person name="Kuo A."/>
            <person name="Liang C."/>
            <person name="Lipzen A."/>
            <person name="Lutzoni F."/>
            <person name="Magnuson J."/>
            <person name="Mondo S."/>
            <person name="Nolan M."/>
            <person name="Ohm R."/>
            <person name="Pangilinan J."/>
            <person name="Park H.-J."/>
            <person name="Ramirez L."/>
            <person name="Alfaro M."/>
            <person name="Sun H."/>
            <person name="Tritt A."/>
            <person name="Yoshinaga Y."/>
            <person name="Zwiers L.-H."/>
            <person name="Turgeon B."/>
            <person name="Goodwin S."/>
            <person name="Spatafora J."/>
            <person name="Crous P."/>
            <person name="Grigoriev I."/>
        </authorList>
    </citation>
    <scope>NUCLEOTIDE SEQUENCE</scope>
    <source>
        <strain evidence="7">CBS 116435</strain>
    </source>
</reference>
<comment type="caution">
    <text evidence="7">The sequence shown here is derived from an EMBL/GenBank/DDBJ whole genome shotgun (WGS) entry which is preliminary data.</text>
</comment>
<dbReference type="InterPro" id="IPR044862">
    <property type="entry name" value="Pro_4_hyd_alph_FE2OG_OXY"/>
</dbReference>
<keyword evidence="2" id="KW-0479">Metal-binding</keyword>
<evidence type="ECO:0000256" key="4">
    <source>
        <dbReference type="ARBA" id="ARBA00023002"/>
    </source>
</evidence>
<dbReference type="PROSITE" id="PS51471">
    <property type="entry name" value="FE2OG_OXY"/>
    <property type="match status" value="1"/>
</dbReference>